<keyword evidence="4" id="KW-0808">Transferase</keyword>
<reference evidence="4 5" key="1">
    <citation type="journal article" date="2014" name="Genome Announc.">
        <title>Draft Genome Sequence of Lutibaculum baratangense Strain AMV1T, Isolated from a Mud Volcano in Andamans, India.</title>
        <authorList>
            <person name="Singh A."/>
            <person name="Sreenivas A."/>
            <person name="Sathyanarayana Reddy G."/>
            <person name="Pinnaka A.K."/>
            <person name="Shivaji S."/>
        </authorList>
    </citation>
    <scope>NUCLEOTIDE SEQUENCE [LARGE SCALE GENOMIC DNA]</scope>
    <source>
        <strain evidence="4 5">AMV1</strain>
    </source>
</reference>
<dbReference type="InterPro" id="IPR015421">
    <property type="entry name" value="PyrdxlP-dep_Trfase_major"/>
</dbReference>
<dbReference type="Proteomes" id="UP000017819">
    <property type="component" value="Unassembled WGS sequence"/>
</dbReference>
<feature type="domain" description="Aminotransferase class V" evidence="3">
    <location>
        <begin position="62"/>
        <end position="234"/>
    </location>
</feature>
<dbReference type="PANTHER" id="PTHR43586">
    <property type="entry name" value="CYSTEINE DESULFURASE"/>
    <property type="match status" value="1"/>
</dbReference>
<dbReference type="STRING" id="631454.N177_1026"/>
<evidence type="ECO:0000313" key="5">
    <source>
        <dbReference type="Proteomes" id="UP000017819"/>
    </source>
</evidence>
<evidence type="ECO:0000256" key="1">
    <source>
        <dbReference type="ARBA" id="ARBA00022898"/>
    </source>
</evidence>
<keyword evidence="1" id="KW-0663">Pyridoxal phosphate</keyword>
<sequence>MTSLQLTFPAPLPVQRHLFDLPREIAWLNCAYMSPLPRASREAGEKGIRRKSEPWSIAPSDFFSETEEARSLFARLIGAEDGDIAVVPSTSYGIATAARNIGVGKGQTIVVLKDQFPSNVLTWQRKAAACGARLLTVERREDGDWATAILDAIDDTTAVVALPNCHWSDGSVVDLQAVADATHRVGAALVLDLAQSIGAMPIDVLRLKPDYVVAVCYKWMLGPYALGFLYVAPHRQEGEPLEENWIARTRSEDFASLADYSPDYQPGARRFDMGERSSFHLMPVASRPSARSSTGRCRGSPPRSPSVRARSPSARRHSASAPLPRPAARRISWACGGRGAFRRTCSTGCGRPASS</sequence>
<protein>
    <submittedName>
        <fullName evidence="4">Cysteine desulfurase</fullName>
        <ecNumber evidence="4">2.8.1.7</ecNumber>
    </submittedName>
</protein>
<dbReference type="InterPro" id="IPR000192">
    <property type="entry name" value="Aminotrans_V_dom"/>
</dbReference>
<evidence type="ECO:0000259" key="3">
    <source>
        <dbReference type="Pfam" id="PF00266"/>
    </source>
</evidence>
<evidence type="ECO:0000313" key="4">
    <source>
        <dbReference type="EMBL" id="ESR26167.1"/>
    </source>
</evidence>
<dbReference type="SUPFAM" id="SSF53383">
    <property type="entry name" value="PLP-dependent transferases"/>
    <property type="match status" value="1"/>
</dbReference>
<dbReference type="EC" id="2.8.1.7" evidence="4"/>
<dbReference type="PANTHER" id="PTHR43586:SF15">
    <property type="entry name" value="BLR3095 PROTEIN"/>
    <property type="match status" value="1"/>
</dbReference>
<gene>
    <name evidence="4" type="ORF">N177_1026</name>
</gene>
<dbReference type="InterPro" id="IPR015424">
    <property type="entry name" value="PyrdxlP-dep_Trfase"/>
</dbReference>
<feature type="region of interest" description="Disordered" evidence="2">
    <location>
        <begin position="282"/>
        <end position="329"/>
    </location>
</feature>
<dbReference type="eggNOG" id="COG0520">
    <property type="taxonomic scope" value="Bacteria"/>
</dbReference>
<dbReference type="RefSeq" id="WP_023431171.1">
    <property type="nucleotide sequence ID" value="NZ_AWXZ01000016.1"/>
</dbReference>
<keyword evidence="5" id="KW-1185">Reference proteome</keyword>
<dbReference type="Gene3D" id="3.90.1150.10">
    <property type="entry name" value="Aspartate Aminotransferase, domain 1"/>
    <property type="match status" value="1"/>
</dbReference>
<dbReference type="Gene3D" id="3.40.640.10">
    <property type="entry name" value="Type I PLP-dependent aspartate aminotransferase-like (Major domain)"/>
    <property type="match status" value="1"/>
</dbReference>
<evidence type="ECO:0000256" key="2">
    <source>
        <dbReference type="SAM" id="MobiDB-lite"/>
    </source>
</evidence>
<dbReference type="AlphaFoldDB" id="V4R2I8"/>
<dbReference type="InterPro" id="IPR015422">
    <property type="entry name" value="PyrdxlP-dep_Trfase_small"/>
</dbReference>
<organism evidence="4 5">
    <name type="scientific">Lutibaculum baratangense AMV1</name>
    <dbReference type="NCBI Taxonomy" id="631454"/>
    <lineage>
        <taxon>Bacteria</taxon>
        <taxon>Pseudomonadati</taxon>
        <taxon>Pseudomonadota</taxon>
        <taxon>Alphaproteobacteria</taxon>
        <taxon>Hyphomicrobiales</taxon>
        <taxon>Tepidamorphaceae</taxon>
        <taxon>Lutibaculum</taxon>
    </lineage>
</organism>
<proteinExistence type="predicted"/>
<dbReference type="GO" id="GO:0031071">
    <property type="term" value="F:cysteine desulfurase activity"/>
    <property type="evidence" value="ECO:0007669"/>
    <property type="project" value="UniProtKB-EC"/>
</dbReference>
<accession>V4R2I8</accession>
<dbReference type="PATRIC" id="fig|631454.5.peg.1012"/>
<dbReference type="Pfam" id="PF00266">
    <property type="entry name" value="Aminotran_5"/>
    <property type="match status" value="1"/>
</dbReference>
<comment type="caution">
    <text evidence="4">The sequence shown here is derived from an EMBL/GenBank/DDBJ whole genome shotgun (WGS) entry which is preliminary data.</text>
</comment>
<dbReference type="EMBL" id="AWXZ01000016">
    <property type="protein sequence ID" value="ESR26167.1"/>
    <property type="molecule type" value="Genomic_DNA"/>
</dbReference>
<name>V4R2I8_9HYPH</name>
<feature type="compositionally biased region" description="Low complexity" evidence="2">
    <location>
        <begin position="291"/>
        <end position="312"/>
    </location>
</feature>